<protein>
    <recommendedName>
        <fullName evidence="4 7">Signal peptidase I</fullName>
        <ecNumber evidence="4 7">3.4.21.89</ecNumber>
    </recommendedName>
</protein>
<accession>A0A542YRM7</accession>
<feature type="compositionally biased region" description="Basic and acidic residues" evidence="8">
    <location>
        <begin position="225"/>
        <end position="237"/>
    </location>
</feature>
<dbReference type="Proteomes" id="UP000319516">
    <property type="component" value="Unassembled WGS sequence"/>
</dbReference>
<reference evidence="10 11" key="1">
    <citation type="submission" date="2019-06" db="EMBL/GenBank/DDBJ databases">
        <title>Sequencing the genomes of 1000 actinobacteria strains.</title>
        <authorList>
            <person name="Klenk H.-P."/>
        </authorList>
    </citation>
    <scope>NUCLEOTIDE SEQUENCE [LARGE SCALE GENOMIC DNA]</scope>
    <source>
        <strain evidence="10 11">DSM 12335</strain>
    </source>
</reference>
<evidence type="ECO:0000256" key="4">
    <source>
        <dbReference type="ARBA" id="ARBA00013208"/>
    </source>
</evidence>
<keyword evidence="7" id="KW-0472">Membrane</keyword>
<comment type="caution">
    <text evidence="10">The sequence shown here is derived from an EMBL/GenBank/DDBJ whole genome shotgun (WGS) entry which is preliminary data.</text>
</comment>
<feature type="domain" description="Peptidase S26" evidence="9">
    <location>
        <begin position="66"/>
        <end position="260"/>
    </location>
</feature>
<dbReference type="PRINTS" id="PR00727">
    <property type="entry name" value="LEADERPTASE"/>
</dbReference>
<dbReference type="InterPro" id="IPR036286">
    <property type="entry name" value="LexA/Signal_pep-like_sf"/>
</dbReference>
<feature type="compositionally biased region" description="Acidic residues" evidence="8">
    <location>
        <begin position="19"/>
        <end position="32"/>
    </location>
</feature>
<gene>
    <name evidence="10" type="ORF">FB467_1873</name>
</gene>
<dbReference type="GO" id="GO:0005886">
    <property type="term" value="C:plasma membrane"/>
    <property type="evidence" value="ECO:0007669"/>
    <property type="project" value="UniProtKB-SubCell"/>
</dbReference>
<evidence type="ECO:0000256" key="1">
    <source>
        <dbReference type="ARBA" id="ARBA00000677"/>
    </source>
</evidence>
<dbReference type="EMBL" id="VFOP01000001">
    <property type="protein sequence ID" value="TQL50756.1"/>
    <property type="molecule type" value="Genomic_DNA"/>
</dbReference>
<keyword evidence="7" id="KW-0645">Protease</keyword>
<keyword evidence="11" id="KW-1185">Reference proteome</keyword>
<dbReference type="Pfam" id="PF10502">
    <property type="entry name" value="Peptidase_S26"/>
    <property type="match status" value="1"/>
</dbReference>
<dbReference type="InterPro" id="IPR019758">
    <property type="entry name" value="Pept_S26A_signal_pept_1_CS"/>
</dbReference>
<feature type="region of interest" description="Disordered" evidence="8">
    <location>
        <begin position="1"/>
        <end position="53"/>
    </location>
</feature>
<organism evidence="10 11">
    <name type="scientific">Ornithinicoccus hortensis</name>
    <dbReference type="NCBI Taxonomy" id="82346"/>
    <lineage>
        <taxon>Bacteria</taxon>
        <taxon>Bacillati</taxon>
        <taxon>Actinomycetota</taxon>
        <taxon>Actinomycetes</taxon>
        <taxon>Micrococcales</taxon>
        <taxon>Intrasporangiaceae</taxon>
        <taxon>Ornithinicoccus</taxon>
    </lineage>
</organism>
<dbReference type="NCBIfam" id="TIGR02227">
    <property type="entry name" value="sigpep_I_bact"/>
    <property type="match status" value="1"/>
</dbReference>
<evidence type="ECO:0000256" key="3">
    <source>
        <dbReference type="ARBA" id="ARBA00009370"/>
    </source>
</evidence>
<comment type="similarity">
    <text evidence="3 7">Belongs to the peptidase S26 family.</text>
</comment>
<comment type="catalytic activity">
    <reaction evidence="1 7">
        <text>Cleavage of hydrophobic, N-terminal signal or leader sequences from secreted and periplasmic proteins.</text>
        <dbReference type="EC" id="3.4.21.89"/>
    </reaction>
</comment>
<dbReference type="GO" id="GO:0009003">
    <property type="term" value="F:signal peptidase activity"/>
    <property type="evidence" value="ECO:0007669"/>
    <property type="project" value="UniProtKB-EC"/>
</dbReference>
<comment type="subcellular location">
    <subcellularLocation>
        <location evidence="2">Cell membrane</location>
        <topology evidence="2">Single-pass type II membrane protein</topology>
    </subcellularLocation>
    <subcellularLocation>
        <location evidence="7">Membrane</location>
        <topology evidence="7">Single-pass type II membrane protein</topology>
    </subcellularLocation>
</comment>
<evidence type="ECO:0000256" key="6">
    <source>
        <dbReference type="PIRSR" id="PIRSR600223-1"/>
    </source>
</evidence>
<evidence type="ECO:0000313" key="11">
    <source>
        <dbReference type="Proteomes" id="UP000319516"/>
    </source>
</evidence>
<evidence type="ECO:0000259" key="9">
    <source>
        <dbReference type="Pfam" id="PF10502"/>
    </source>
</evidence>
<sequence length="288" mass="31044">MPPEQPEDLPGPDRTSDADLPETDLPETDLPDTDPAGTGPGPEDEVAATRRPARRRRSGFGSFLREVLIVGGTALVISFLIKTFVVQAFWIPSGSMEDTLIYGDRVMVAKIQAGPTQIERGDIAVFVDPGGWLMHQEVDTDRGPILNPVMDALEFVGLAPAGESNHLIKRVIGMGGDHIVCCDEQGRITVNGEPLDETYLYPGDEPSLEAFDVVVPEDHYWMMGDHRSNSRDSRANDDGTGAAGSVPADHMVGQAMVLVWPLDRWNWFGDGAGDVFADVPAPEGSAAP</sequence>
<dbReference type="InterPro" id="IPR019533">
    <property type="entry name" value="Peptidase_S26"/>
</dbReference>
<dbReference type="InterPro" id="IPR000223">
    <property type="entry name" value="Pept_S26A_signal_pept_1"/>
</dbReference>
<proteinExistence type="inferred from homology"/>
<evidence type="ECO:0000256" key="2">
    <source>
        <dbReference type="ARBA" id="ARBA00004401"/>
    </source>
</evidence>
<feature type="active site" evidence="6">
    <location>
        <position position="95"/>
    </location>
</feature>
<dbReference type="PANTHER" id="PTHR43390">
    <property type="entry name" value="SIGNAL PEPTIDASE I"/>
    <property type="match status" value="1"/>
</dbReference>
<dbReference type="PANTHER" id="PTHR43390:SF1">
    <property type="entry name" value="CHLOROPLAST PROCESSING PEPTIDASE"/>
    <property type="match status" value="1"/>
</dbReference>
<dbReference type="GO" id="GO:0006465">
    <property type="term" value="P:signal peptide processing"/>
    <property type="evidence" value="ECO:0007669"/>
    <property type="project" value="InterPro"/>
</dbReference>
<evidence type="ECO:0000256" key="8">
    <source>
        <dbReference type="SAM" id="MobiDB-lite"/>
    </source>
</evidence>
<dbReference type="RefSeq" id="WP_228393368.1">
    <property type="nucleotide sequence ID" value="NZ_BAAAIK010000002.1"/>
</dbReference>
<feature type="active site" evidence="6">
    <location>
        <position position="169"/>
    </location>
</feature>
<dbReference type="PROSITE" id="PS00761">
    <property type="entry name" value="SPASE_I_3"/>
    <property type="match status" value="1"/>
</dbReference>
<name>A0A542YRM7_9MICO</name>
<feature type="transmembrane region" description="Helical" evidence="7">
    <location>
        <begin position="63"/>
        <end position="90"/>
    </location>
</feature>
<evidence type="ECO:0000256" key="5">
    <source>
        <dbReference type="ARBA" id="ARBA00022801"/>
    </source>
</evidence>
<dbReference type="Gene3D" id="2.10.109.10">
    <property type="entry name" value="Umud Fragment, subunit A"/>
    <property type="match status" value="1"/>
</dbReference>
<dbReference type="SUPFAM" id="SSF51306">
    <property type="entry name" value="LexA/Signal peptidase"/>
    <property type="match status" value="1"/>
</dbReference>
<dbReference type="AlphaFoldDB" id="A0A542YRM7"/>
<dbReference type="EC" id="3.4.21.89" evidence="4 7"/>
<dbReference type="GO" id="GO:0004252">
    <property type="term" value="F:serine-type endopeptidase activity"/>
    <property type="evidence" value="ECO:0007669"/>
    <property type="project" value="InterPro"/>
</dbReference>
<keyword evidence="7" id="KW-0812">Transmembrane</keyword>
<feature type="region of interest" description="Disordered" evidence="8">
    <location>
        <begin position="225"/>
        <end position="247"/>
    </location>
</feature>
<keyword evidence="7" id="KW-1133">Transmembrane helix</keyword>
<evidence type="ECO:0000256" key="7">
    <source>
        <dbReference type="RuleBase" id="RU362042"/>
    </source>
</evidence>
<dbReference type="CDD" id="cd06530">
    <property type="entry name" value="S26_SPase_I"/>
    <property type="match status" value="1"/>
</dbReference>
<evidence type="ECO:0000313" key="10">
    <source>
        <dbReference type="EMBL" id="TQL50756.1"/>
    </source>
</evidence>
<keyword evidence="5 7" id="KW-0378">Hydrolase</keyword>